<proteinExistence type="predicted"/>
<dbReference type="EMBL" id="BGPR01000437">
    <property type="protein sequence ID" value="GBM20133.1"/>
    <property type="molecule type" value="Genomic_DNA"/>
</dbReference>
<organism evidence="2 3">
    <name type="scientific">Araneus ventricosus</name>
    <name type="common">Orbweaver spider</name>
    <name type="synonym">Epeira ventricosa</name>
    <dbReference type="NCBI Taxonomy" id="182803"/>
    <lineage>
        <taxon>Eukaryota</taxon>
        <taxon>Metazoa</taxon>
        <taxon>Ecdysozoa</taxon>
        <taxon>Arthropoda</taxon>
        <taxon>Chelicerata</taxon>
        <taxon>Arachnida</taxon>
        <taxon>Araneae</taxon>
        <taxon>Araneomorphae</taxon>
        <taxon>Entelegynae</taxon>
        <taxon>Araneoidea</taxon>
        <taxon>Araneidae</taxon>
        <taxon>Araneus</taxon>
    </lineage>
</organism>
<keyword evidence="3" id="KW-1185">Reference proteome</keyword>
<feature type="region of interest" description="Disordered" evidence="1">
    <location>
        <begin position="39"/>
        <end position="68"/>
    </location>
</feature>
<feature type="compositionally biased region" description="Polar residues" evidence="1">
    <location>
        <begin position="46"/>
        <end position="55"/>
    </location>
</feature>
<feature type="region of interest" description="Disordered" evidence="1">
    <location>
        <begin position="1"/>
        <end position="22"/>
    </location>
</feature>
<evidence type="ECO:0000313" key="3">
    <source>
        <dbReference type="Proteomes" id="UP000499080"/>
    </source>
</evidence>
<sequence length="68" mass="7942">MSKAEKRDWRTELKTRRQKPGESLQVLAASVERLMSLPSRVPLRMSRSQQPSTCRLSRDEEDTQRKQG</sequence>
<protein>
    <submittedName>
        <fullName evidence="2">Uncharacterized protein</fullName>
    </submittedName>
</protein>
<gene>
    <name evidence="2" type="ORF">AVEN_81108_1</name>
</gene>
<dbReference type="Proteomes" id="UP000499080">
    <property type="component" value="Unassembled WGS sequence"/>
</dbReference>
<reference evidence="2 3" key="1">
    <citation type="journal article" date="2019" name="Sci. Rep.">
        <title>Orb-weaving spider Araneus ventricosus genome elucidates the spidroin gene catalogue.</title>
        <authorList>
            <person name="Kono N."/>
            <person name="Nakamura H."/>
            <person name="Ohtoshi R."/>
            <person name="Moran D.A.P."/>
            <person name="Shinohara A."/>
            <person name="Yoshida Y."/>
            <person name="Fujiwara M."/>
            <person name="Mori M."/>
            <person name="Tomita M."/>
            <person name="Arakawa K."/>
        </authorList>
    </citation>
    <scope>NUCLEOTIDE SEQUENCE [LARGE SCALE GENOMIC DNA]</scope>
</reference>
<feature type="compositionally biased region" description="Basic and acidic residues" evidence="1">
    <location>
        <begin position="1"/>
        <end position="15"/>
    </location>
</feature>
<name>A0A4Y2DTF1_ARAVE</name>
<accession>A0A4Y2DTF1</accession>
<dbReference type="AlphaFoldDB" id="A0A4Y2DTF1"/>
<evidence type="ECO:0000313" key="2">
    <source>
        <dbReference type="EMBL" id="GBM20133.1"/>
    </source>
</evidence>
<comment type="caution">
    <text evidence="2">The sequence shown here is derived from an EMBL/GenBank/DDBJ whole genome shotgun (WGS) entry which is preliminary data.</text>
</comment>
<evidence type="ECO:0000256" key="1">
    <source>
        <dbReference type="SAM" id="MobiDB-lite"/>
    </source>
</evidence>